<reference evidence="1" key="2">
    <citation type="submission" date="2021-04" db="EMBL/GenBank/DDBJ databases">
        <authorList>
            <person name="Gilroy R."/>
        </authorList>
    </citation>
    <scope>NUCLEOTIDE SEQUENCE</scope>
    <source>
        <strain evidence="1">CHK189-11263</strain>
    </source>
</reference>
<dbReference type="Proteomes" id="UP000824208">
    <property type="component" value="Unassembled WGS sequence"/>
</dbReference>
<name>A0A9D2MAS4_9FIRM</name>
<reference evidence="1" key="1">
    <citation type="journal article" date="2021" name="PeerJ">
        <title>Extensive microbial diversity within the chicken gut microbiome revealed by metagenomics and culture.</title>
        <authorList>
            <person name="Gilroy R."/>
            <person name="Ravi A."/>
            <person name="Getino M."/>
            <person name="Pursley I."/>
            <person name="Horton D.L."/>
            <person name="Alikhan N.F."/>
            <person name="Baker D."/>
            <person name="Gharbi K."/>
            <person name="Hall N."/>
            <person name="Watson M."/>
            <person name="Adriaenssens E.M."/>
            <person name="Foster-Nyarko E."/>
            <person name="Jarju S."/>
            <person name="Secka A."/>
            <person name="Antonio M."/>
            <person name="Oren A."/>
            <person name="Chaudhuri R.R."/>
            <person name="La Ragione R."/>
            <person name="Hildebrand F."/>
            <person name="Pallen M.J."/>
        </authorList>
    </citation>
    <scope>NUCLEOTIDE SEQUENCE</scope>
    <source>
        <strain evidence="1">CHK189-11263</strain>
    </source>
</reference>
<proteinExistence type="predicted"/>
<dbReference type="EMBL" id="DWYC01000055">
    <property type="protein sequence ID" value="HJB57197.1"/>
    <property type="molecule type" value="Genomic_DNA"/>
</dbReference>
<comment type="caution">
    <text evidence="1">The sequence shown here is derived from an EMBL/GenBank/DDBJ whole genome shotgun (WGS) entry which is preliminary data.</text>
</comment>
<dbReference type="AlphaFoldDB" id="A0A9D2MAS4"/>
<protein>
    <recommendedName>
        <fullName evidence="3">Ribosomal-processing cysteine protease Prp</fullName>
    </recommendedName>
</protein>
<accession>A0A9D2MAS4</accession>
<gene>
    <name evidence="1" type="ORF">H9714_06560</name>
</gene>
<organism evidence="1 2">
    <name type="scientific">Candidatus Flavonifractor intestinipullorum</name>
    <dbReference type="NCBI Taxonomy" id="2838587"/>
    <lineage>
        <taxon>Bacteria</taxon>
        <taxon>Bacillati</taxon>
        <taxon>Bacillota</taxon>
        <taxon>Clostridia</taxon>
        <taxon>Eubacteriales</taxon>
        <taxon>Oscillospiraceae</taxon>
        <taxon>Flavonifractor</taxon>
    </lineage>
</organism>
<evidence type="ECO:0008006" key="3">
    <source>
        <dbReference type="Google" id="ProtNLM"/>
    </source>
</evidence>
<sequence>MTRLSLTQRGERRVLHAQDHAPDIRVCAAVSALTDALDIFLHNAPGVYLEAEALGSGEMYLSFWGGGERVQGAWEMAVLGLLAVARAAPEAVEVQVDLPGLQTAQRGDGRTVEA</sequence>
<evidence type="ECO:0000313" key="2">
    <source>
        <dbReference type="Proteomes" id="UP000824208"/>
    </source>
</evidence>
<dbReference type="SUPFAM" id="SSF118010">
    <property type="entry name" value="TM1457-like"/>
    <property type="match status" value="1"/>
</dbReference>
<dbReference type="InterPro" id="IPR036764">
    <property type="entry name" value="Peptidase_Prp_sf"/>
</dbReference>
<evidence type="ECO:0000313" key="1">
    <source>
        <dbReference type="EMBL" id="HJB57197.1"/>
    </source>
</evidence>